<dbReference type="Gene3D" id="3.40.30.10">
    <property type="entry name" value="Glutaredoxin"/>
    <property type="match status" value="1"/>
</dbReference>
<dbReference type="PANTHER" id="PTHR42899:SF1">
    <property type="entry name" value="SPERMATOGENESIS-ASSOCIATED PROTEIN 20"/>
    <property type="match status" value="1"/>
</dbReference>
<dbReference type="STRING" id="521674.Plim_1180"/>
<dbReference type="eggNOG" id="COG1331">
    <property type="taxonomic scope" value="Bacteria"/>
</dbReference>
<dbReference type="InterPro" id="IPR004879">
    <property type="entry name" value="Ssp411-like_TRX"/>
</dbReference>
<evidence type="ECO:0000259" key="1">
    <source>
        <dbReference type="Pfam" id="PF03190"/>
    </source>
</evidence>
<dbReference type="AlphaFoldDB" id="D5SU30"/>
<dbReference type="Gene3D" id="1.50.10.10">
    <property type="match status" value="1"/>
</dbReference>
<dbReference type="HOGENOM" id="CLU_014051_4_1_0"/>
<evidence type="ECO:0000313" key="3">
    <source>
        <dbReference type="Proteomes" id="UP000002220"/>
    </source>
</evidence>
<gene>
    <name evidence="2" type="ordered locus">Plim_1180</name>
</gene>
<dbReference type="InterPro" id="IPR008928">
    <property type="entry name" value="6-hairpin_glycosidase_sf"/>
</dbReference>
<evidence type="ECO:0000313" key="2">
    <source>
        <dbReference type="EMBL" id="ADG67015.1"/>
    </source>
</evidence>
<keyword evidence="3" id="KW-1185">Reference proteome</keyword>
<dbReference type="RefSeq" id="WP_013109446.1">
    <property type="nucleotide sequence ID" value="NC_014148.1"/>
</dbReference>
<dbReference type="InterPro" id="IPR036249">
    <property type="entry name" value="Thioredoxin-like_sf"/>
</dbReference>
<dbReference type="CDD" id="cd02955">
    <property type="entry name" value="SSP411"/>
    <property type="match status" value="1"/>
</dbReference>
<dbReference type="SUPFAM" id="SSF48208">
    <property type="entry name" value="Six-hairpin glycosidases"/>
    <property type="match status" value="1"/>
</dbReference>
<dbReference type="PIRSF" id="PIRSF006402">
    <property type="entry name" value="UCP006402_thioredoxin"/>
    <property type="match status" value="1"/>
</dbReference>
<name>D5SU30_PLAL2</name>
<dbReference type="Proteomes" id="UP000002220">
    <property type="component" value="Chromosome"/>
</dbReference>
<dbReference type="PANTHER" id="PTHR42899">
    <property type="entry name" value="SPERMATOGENESIS-ASSOCIATED PROTEIN 20"/>
    <property type="match status" value="1"/>
</dbReference>
<dbReference type="GO" id="GO:0005975">
    <property type="term" value="P:carbohydrate metabolic process"/>
    <property type="evidence" value="ECO:0007669"/>
    <property type="project" value="InterPro"/>
</dbReference>
<proteinExistence type="predicted"/>
<dbReference type="InterPro" id="IPR012341">
    <property type="entry name" value="6hp_glycosidase-like_sf"/>
</dbReference>
<dbReference type="KEGG" id="plm:Plim_1180"/>
<dbReference type="SUPFAM" id="SSF52833">
    <property type="entry name" value="Thioredoxin-like"/>
    <property type="match status" value="1"/>
</dbReference>
<dbReference type="EMBL" id="CP001744">
    <property type="protein sequence ID" value="ADG67015.1"/>
    <property type="molecule type" value="Genomic_DNA"/>
</dbReference>
<protein>
    <recommendedName>
        <fullName evidence="1">Spermatogenesis-associated protein 20-like TRX domain-containing protein</fullName>
    </recommendedName>
</protein>
<feature type="domain" description="Spermatogenesis-associated protein 20-like TRX" evidence="1">
    <location>
        <begin position="5"/>
        <end position="164"/>
    </location>
</feature>
<sequence length="707" mass="78840">MNLVNRLAAETSLYLNQHAQNPVAWQPWDDEAWRLARELDRPVFLSIGYSACHWCHVMEHESFENPRIAELLNQWFVSIKVDREERPDLDQIYMAAVIAMTQQGGWPMSVFLTPQGHPFYGGTYFPPTSRYGRPGFAEVLAAIHDAWENRREVVTEQASQLTMTVHDQLSERQEPTTLHENLLEKAGRTLVRVCDRVNGGFGHAPKFPHAMDLRLAMRLAHRFDTTETAEVAELGLTAMAKGGIHDHLGGGFARYSTDEIWLVPHFEKMLYDNALLLQAYLDGWQFNKTDFYRRTAQSIVHYVLREMQVPRAELPGGFCAAQDADSEGEEGRFFVWSQSEIRDVLSGSELGNDDSRLFERAYGVTSGGNWEGHNILNLPKTIAALGRELGMAETALEQKLSLLRTKLFEHRKNRIAPGRDEKLIVAWNGLMISALARAGLVLDDQEALQAAQRAARVILDMAESLPYGLPHSIQKGQPKHGAYLDDYGCFLEALIELFLADGDPSWLSRAVPLIDRLVNEFHDDEQGGFYFTSSQAEKLISRSRDFQDNVTPSGNAAVANALLKFGRITGDARSEELAHEVLQAASGLMQQSTMATAHSLAALDWWLGPSYECVYVPAETTSTTDSEPLKQDAVQRVAHELYLPNVLFLTGRAQWEGTLAAGLVQGRLAPASEPVLYVCQKGVCQLPVVGEAAIIARLKGLAQSIDE</sequence>
<dbReference type="Pfam" id="PF03190">
    <property type="entry name" value="Thioredox_DsbH"/>
    <property type="match status" value="1"/>
</dbReference>
<reference evidence="2 3" key="1">
    <citation type="journal article" date="2010" name="Stand. Genomic Sci.">
        <title>Complete genome sequence of Planctomyces limnophilus type strain (Mu 290).</title>
        <authorList>
            <person name="Labutti K."/>
            <person name="Sikorski J."/>
            <person name="Schneider S."/>
            <person name="Nolan M."/>
            <person name="Lucas S."/>
            <person name="Glavina Del Rio T."/>
            <person name="Tice H."/>
            <person name="Cheng J.F."/>
            <person name="Goodwin L."/>
            <person name="Pitluck S."/>
            <person name="Liolios K."/>
            <person name="Ivanova N."/>
            <person name="Mavromatis K."/>
            <person name="Mikhailova N."/>
            <person name="Pati A."/>
            <person name="Chen A."/>
            <person name="Palaniappan K."/>
            <person name="Land M."/>
            <person name="Hauser L."/>
            <person name="Chang Y.J."/>
            <person name="Jeffries C.D."/>
            <person name="Tindall B.J."/>
            <person name="Rohde M."/>
            <person name="Goker M."/>
            <person name="Woyke T."/>
            <person name="Bristow J."/>
            <person name="Eisen J.A."/>
            <person name="Markowitz V."/>
            <person name="Hugenholtz P."/>
            <person name="Kyrpides N.C."/>
            <person name="Klenk H.P."/>
            <person name="Lapidus A."/>
        </authorList>
    </citation>
    <scope>NUCLEOTIDE SEQUENCE [LARGE SCALE GENOMIC DNA]</scope>
    <source>
        <strain evidence="3">ATCC 43296 / DSM 3776 / IFAM 1008 / 290</strain>
    </source>
</reference>
<dbReference type="InterPro" id="IPR024705">
    <property type="entry name" value="Ssp411"/>
</dbReference>
<dbReference type="OrthoDB" id="9762614at2"/>
<organism evidence="2 3">
    <name type="scientific">Planctopirus limnophila (strain ATCC 43296 / DSM 3776 / IFAM 1008 / Mu 290)</name>
    <name type="common">Planctomyces limnophilus</name>
    <dbReference type="NCBI Taxonomy" id="521674"/>
    <lineage>
        <taxon>Bacteria</taxon>
        <taxon>Pseudomonadati</taxon>
        <taxon>Planctomycetota</taxon>
        <taxon>Planctomycetia</taxon>
        <taxon>Planctomycetales</taxon>
        <taxon>Planctomycetaceae</taxon>
        <taxon>Planctopirus</taxon>
    </lineage>
</organism>
<accession>D5SU30</accession>